<keyword evidence="3" id="KW-0068">Autocatalytic cleavage</keyword>
<dbReference type="Proteomes" id="UP000532010">
    <property type="component" value="Unassembled WGS sequence"/>
</dbReference>
<dbReference type="RefSeq" id="WP_183451015.1">
    <property type="nucleotide sequence ID" value="NZ_JACHWB010000003.1"/>
</dbReference>
<evidence type="ECO:0000256" key="1">
    <source>
        <dbReference type="ARBA" id="ARBA00022670"/>
    </source>
</evidence>
<dbReference type="GO" id="GO:0016811">
    <property type="term" value="F:hydrolase activity, acting on carbon-nitrogen (but not peptide) bonds, in linear amides"/>
    <property type="evidence" value="ECO:0007669"/>
    <property type="project" value="UniProtKB-ARBA"/>
</dbReference>
<evidence type="ECO:0000256" key="7">
    <source>
        <dbReference type="PIRSR" id="PIRSR600246-3"/>
    </source>
</evidence>
<dbReference type="Pfam" id="PF01112">
    <property type="entry name" value="Asparaginase_2"/>
    <property type="match status" value="1"/>
</dbReference>
<comment type="caution">
    <text evidence="8">The sequence shown here is derived from an EMBL/GenBank/DDBJ whole genome shotgun (WGS) entry which is preliminary data.</text>
</comment>
<keyword evidence="1" id="KW-0645">Protease</keyword>
<feature type="binding site" evidence="6">
    <location>
        <begin position="232"/>
        <end position="235"/>
    </location>
    <ligand>
        <name>substrate</name>
    </ligand>
</feature>
<dbReference type="CDD" id="cd04701">
    <property type="entry name" value="Asparaginase_2"/>
    <property type="match status" value="1"/>
</dbReference>
<gene>
    <name evidence="8" type="ORF">FHR70_002786</name>
</gene>
<dbReference type="GO" id="GO:0006508">
    <property type="term" value="P:proteolysis"/>
    <property type="evidence" value="ECO:0007669"/>
    <property type="project" value="UniProtKB-KW"/>
</dbReference>
<dbReference type="GO" id="GO:0008233">
    <property type="term" value="F:peptidase activity"/>
    <property type="evidence" value="ECO:0007669"/>
    <property type="project" value="UniProtKB-KW"/>
</dbReference>
<proteinExistence type="predicted"/>
<accession>A0A7W4VM89</accession>
<dbReference type="PANTHER" id="PTHR10188:SF6">
    <property type="entry name" value="N(4)-(BETA-N-ACETYLGLUCOSAMINYL)-L-ASPARAGINASE"/>
    <property type="match status" value="1"/>
</dbReference>
<evidence type="ECO:0000256" key="5">
    <source>
        <dbReference type="PIRSR" id="PIRSR600246-1"/>
    </source>
</evidence>
<sequence>MTSTTTSNDFALAVHGGAGTILRSKMTPEREAAYHAGLRRALEAGRVVLADGGSALDAVTAAVMALEDESLFNAGRGAVYTSAGRQEMDAAVMNGRDRSAGAVAGICGPRNPVLAARAVMEHSGHVVLIGESALEFCRRQGLTFEEPSYFYTDQRWQALQETLAMRQSGADDQDESRKHGTVGAVARDRHGNIAAATSTGGMTAKAPGRVGDSPVIGAGTWADNETCAVSATGHGEIFIRYAAAHEIASRMRYAGQTLDQASRAVVIDMLAPAGGSGGIIAVDRDGNVSLPFNCSGMYRGVVRRDGRLLTGIYDEPLVDFQKP</sequence>
<dbReference type="InterPro" id="IPR000246">
    <property type="entry name" value="Peptidase_T2"/>
</dbReference>
<evidence type="ECO:0000256" key="2">
    <source>
        <dbReference type="ARBA" id="ARBA00022801"/>
    </source>
</evidence>
<dbReference type="FunFam" id="3.60.20.30:FF:000001">
    <property type="entry name" value="Isoaspartyl peptidase/L-asparaginase"/>
    <property type="match status" value="1"/>
</dbReference>
<keyword evidence="9" id="KW-1185">Reference proteome</keyword>
<reference evidence="8 9" key="1">
    <citation type="submission" date="2020-08" db="EMBL/GenBank/DDBJ databases">
        <title>The Agave Microbiome: Exploring the role of microbial communities in plant adaptations to desert environments.</title>
        <authorList>
            <person name="Partida-Martinez L.P."/>
        </authorList>
    </citation>
    <scope>NUCLEOTIDE SEQUENCE [LARGE SCALE GENOMIC DNA]</scope>
    <source>
        <strain evidence="8 9">AT3.9</strain>
    </source>
</reference>
<dbReference type="Gene3D" id="3.60.20.30">
    <property type="entry name" value="(Glycosyl)asparaginase"/>
    <property type="match status" value="1"/>
</dbReference>
<evidence type="ECO:0000256" key="3">
    <source>
        <dbReference type="ARBA" id="ARBA00022813"/>
    </source>
</evidence>
<dbReference type="EMBL" id="JACHWB010000003">
    <property type="protein sequence ID" value="MBB3019721.1"/>
    <property type="molecule type" value="Genomic_DNA"/>
</dbReference>
<dbReference type="InterPro" id="IPR029055">
    <property type="entry name" value="Ntn_hydrolases_N"/>
</dbReference>
<organism evidence="8 9">
    <name type="scientific">Microvirga lupini</name>
    <dbReference type="NCBI Taxonomy" id="420324"/>
    <lineage>
        <taxon>Bacteria</taxon>
        <taxon>Pseudomonadati</taxon>
        <taxon>Pseudomonadota</taxon>
        <taxon>Alphaproteobacteria</taxon>
        <taxon>Hyphomicrobiales</taxon>
        <taxon>Methylobacteriaceae</taxon>
        <taxon>Microvirga</taxon>
    </lineage>
</organism>
<feature type="binding site" evidence="6">
    <location>
        <begin position="209"/>
        <end position="212"/>
    </location>
    <ligand>
        <name>substrate</name>
    </ligand>
</feature>
<protein>
    <recommendedName>
        <fullName evidence="4">Isoaspartyl peptidase</fullName>
    </recommendedName>
</protein>
<evidence type="ECO:0000313" key="8">
    <source>
        <dbReference type="EMBL" id="MBB3019721.1"/>
    </source>
</evidence>
<name>A0A7W4VM89_9HYPH</name>
<evidence type="ECO:0000256" key="6">
    <source>
        <dbReference type="PIRSR" id="PIRSR600246-2"/>
    </source>
</evidence>
<dbReference type="AlphaFoldDB" id="A0A7W4VM89"/>
<feature type="site" description="Cleavage; by autolysis" evidence="7">
    <location>
        <begin position="180"/>
        <end position="181"/>
    </location>
</feature>
<evidence type="ECO:0000256" key="4">
    <source>
        <dbReference type="ARBA" id="ARBA00069124"/>
    </source>
</evidence>
<dbReference type="PANTHER" id="PTHR10188">
    <property type="entry name" value="L-ASPARAGINASE"/>
    <property type="match status" value="1"/>
</dbReference>
<feature type="active site" description="Nucleophile" evidence="5">
    <location>
        <position position="181"/>
    </location>
</feature>
<evidence type="ECO:0000313" key="9">
    <source>
        <dbReference type="Proteomes" id="UP000532010"/>
    </source>
</evidence>
<dbReference type="SUPFAM" id="SSF56235">
    <property type="entry name" value="N-terminal nucleophile aminohydrolases (Ntn hydrolases)"/>
    <property type="match status" value="1"/>
</dbReference>
<keyword evidence="2 8" id="KW-0378">Hydrolase</keyword>